<feature type="signal peptide" evidence="2">
    <location>
        <begin position="1"/>
        <end position="17"/>
    </location>
</feature>
<evidence type="ECO:0000256" key="1">
    <source>
        <dbReference type="ARBA" id="ARBA00022729"/>
    </source>
</evidence>
<feature type="domain" description="BD-FAE-like" evidence="4">
    <location>
        <begin position="92"/>
        <end position="235"/>
    </location>
</feature>
<evidence type="ECO:0000259" key="3">
    <source>
        <dbReference type="Pfam" id="PF18962"/>
    </source>
</evidence>
<dbReference type="SUPFAM" id="SSF53474">
    <property type="entry name" value="alpha/beta-Hydrolases"/>
    <property type="match status" value="2"/>
</dbReference>
<evidence type="ECO:0000313" key="5">
    <source>
        <dbReference type="EMBL" id="QNR24033.1"/>
    </source>
</evidence>
<dbReference type="Proteomes" id="UP000516305">
    <property type="component" value="Chromosome"/>
</dbReference>
<dbReference type="AlphaFoldDB" id="A0A7H0VE85"/>
<protein>
    <submittedName>
        <fullName evidence="5">T9SS type A sorting domain-containing protein</fullName>
    </submittedName>
</protein>
<evidence type="ECO:0000259" key="4">
    <source>
        <dbReference type="Pfam" id="PF20434"/>
    </source>
</evidence>
<gene>
    <name evidence="5" type="ORF">H4K34_16925</name>
</gene>
<dbReference type="InterPro" id="IPR049492">
    <property type="entry name" value="BD-FAE-like_dom"/>
</dbReference>
<reference evidence="5 6" key="1">
    <citation type="submission" date="2020-08" db="EMBL/GenBank/DDBJ databases">
        <title>Croceimicrobium hydrocarbonivorans gen. nov., sp. nov., a novel marine bacterium isolated from a bacterial consortium that degrades polyethylene terephthalate.</title>
        <authorList>
            <person name="Liu R."/>
        </authorList>
    </citation>
    <scope>NUCLEOTIDE SEQUENCE [LARGE SCALE GENOMIC DNA]</scope>
    <source>
        <strain evidence="5 6">A20-9</strain>
    </source>
</reference>
<dbReference type="EMBL" id="CP060139">
    <property type="protein sequence ID" value="QNR24033.1"/>
    <property type="molecule type" value="Genomic_DNA"/>
</dbReference>
<sequence length="546" mass="59400">MKKTLLLLLAFSGVASAQRYTTEVFSQVTVTPDQRYATNIDFLTSDFSDQTQVVADVTALKTALATGQPIPAAFYNPADPSTDVKVTDLNADVYMPVGDTVTDRPLAIYIHTGNFLPPGLNGSINGSRKDSAAIVMCEKLAKRGFVAFSVDYRLGWNPLDPNQFVRRAQLLNAVYRSIHDIKELVRITKYNASVFGIDTNRIVLFGEGSGGYVALAYATLDKWAEVEIAKFINPATSQSFVDSNLVGNLEGLGGNLNLYRDNGYSTDVSMCVNMGGALADISWLEAGDPSMISIQCVRDPFAPFGNGTVVVPTTQDDVVDVSGANIFQLKANSLGNNNAWINNTYNDPITLAARARYGVTYPYIFPAPFDTITVANAEGLYPVIRPLAGSLFNNNGSPWQWWDPNGPIASDTLIAGPPVITYHMAGLASNPNMSPAFGRAYQDTILGYVTPRLIYQMNLIGTEEFNFNKSISMYPNPAQHTLSLELMDADLDLSSYEIMDNTGRMVSAGSLEGMKNDISIESLKPGVYFISVQTNRGSATSRFIKQ</sequence>
<feature type="domain" description="Secretion system C-terminal sorting" evidence="3">
    <location>
        <begin position="473"/>
        <end position="544"/>
    </location>
</feature>
<dbReference type="RefSeq" id="WP_210758566.1">
    <property type="nucleotide sequence ID" value="NZ_CP060139.1"/>
</dbReference>
<proteinExistence type="predicted"/>
<dbReference type="InterPro" id="IPR029058">
    <property type="entry name" value="AB_hydrolase_fold"/>
</dbReference>
<dbReference type="Pfam" id="PF18962">
    <property type="entry name" value="Por_Secre_tail"/>
    <property type="match status" value="1"/>
</dbReference>
<name>A0A7H0VE85_9FLAO</name>
<organism evidence="5 6">
    <name type="scientific">Croceimicrobium hydrocarbonivorans</name>
    <dbReference type="NCBI Taxonomy" id="2761580"/>
    <lineage>
        <taxon>Bacteria</taxon>
        <taxon>Pseudomonadati</taxon>
        <taxon>Bacteroidota</taxon>
        <taxon>Flavobacteriia</taxon>
        <taxon>Flavobacteriales</taxon>
        <taxon>Owenweeksiaceae</taxon>
        <taxon>Croceimicrobium</taxon>
    </lineage>
</organism>
<dbReference type="KEGG" id="chyd:H4K34_16925"/>
<accession>A0A7H0VE85</accession>
<feature type="chain" id="PRO_5028879660" evidence="2">
    <location>
        <begin position="18"/>
        <end position="546"/>
    </location>
</feature>
<dbReference type="InterPro" id="IPR026444">
    <property type="entry name" value="Secre_tail"/>
</dbReference>
<keyword evidence="6" id="KW-1185">Reference proteome</keyword>
<evidence type="ECO:0000256" key="2">
    <source>
        <dbReference type="SAM" id="SignalP"/>
    </source>
</evidence>
<dbReference type="NCBIfam" id="TIGR04183">
    <property type="entry name" value="Por_Secre_tail"/>
    <property type="match status" value="1"/>
</dbReference>
<evidence type="ECO:0000313" key="6">
    <source>
        <dbReference type="Proteomes" id="UP000516305"/>
    </source>
</evidence>
<keyword evidence="1 2" id="KW-0732">Signal</keyword>
<dbReference type="Pfam" id="PF20434">
    <property type="entry name" value="BD-FAE"/>
    <property type="match status" value="1"/>
</dbReference>
<dbReference type="Gene3D" id="3.40.50.1820">
    <property type="entry name" value="alpha/beta hydrolase"/>
    <property type="match status" value="1"/>
</dbReference>